<organism evidence="8 9">
    <name type="scientific">Phytoactinopolyspora mesophila</name>
    <dbReference type="NCBI Taxonomy" id="2650750"/>
    <lineage>
        <taxon>Bacteria</taxon>
        <taxon>Bacillati</taxon>
        <taxon>Actinomycetota</taxon>
        <taxon>Actinomycetes</taxon>
        <taxon>Jiangellales</taxon>
        <taxon>Jiangellaceae</taxon>
        <taxon>Phytoactinopolyspora</taxon>
    </lineage>
</organism>
<keyword evidence="3 7" id="KW-0732">Signal</keyword>
<keyword evidence="9" id="KW-1185">Reference proteome</keyword>
<keyword evidence="5 8" id="KW-0413">Isomerase</keyword>
<dbReference type="SUPFAM" id="SSF109998">
    <property type="entry name" value="Triger factor/SurA peptide-binding domain-like"/>
    <property type="match status" value="1"/>
</dbReference>
<proteinExistence type="predicted"/>
<feature type="compositionally biased region" description="Basic and acidic residues" evidence="6">
    <location>
        <begin position="216"/>
        <end position="232"/>
    </location>
</feature>
<sequence>MVNRKVLLGIGLAVALFGAAACGDSDDAGNGETGEAVADEEVPGQEDIPQPDIEGIPDIVATVNGQDILKEEFVTTYEAQFEQMAMQSQMSGEPVDEEQLKEQTAENMINSELLNQEAENRGVEVSESDLDETLEELATENGLGSADEFMAALNEQGMEEEEIMSQLETQVRLDSLITEEAGDIEPTEEELQELYDQAEAQQEELGEEGSELPPFDEVKPQLEEQAKADKESEVVQALIGDLRENADVTVNLS</sequence>
<evidence type="ECO:0000256" key="4">
    <source>
        <dbReference type="ARBA" id="ARBA00023110"/>
    </source>
</evidence>
<evidence type="ECO:0000256" key="7">
    <source>
        <dbReference type="SAM" id="SignalP"/>
    </source>
</evidence>
<evidence type="ECO:0000256" key="3">
    <source>
        <dbReference type="ARBA" id="ARBA00022729"/>
    </source>
</evidence>
<dbReference type="InterPro" id="IPR050245">
    <property type="entry name" value="PrsA_foldase"/>
</dbReference>
<dbReference type="InterPro" id="IPR027304">
    <property type="entry name" value="Trigger_fact/SurA_dom_sf"/>
</dbReference>
<accession>A0A7K3M1G1</accession>
<feature type="region of interest" description="Disordered" evidence="6">
    <location>
        <begin position="198"/>
        <end position="232"/>
    </location>
</feature>
<keyword evidence="4" id="KW-0697">Rotamase</keyword>
<feature type="chain" id="PRO_5038437621" description="peptidylprolyl isomerase" evidence="7">
    <location>
        <begin position="22"/>
        <end position="253"/>
    </location>
</feature>
<feature type="signal peptide" evidence="7">
    <location>
        <begin position="1"/>
        <end position="21"/>
    </location>
</feature>
<feature type="compositionally biased region" description="Acidic residues" evidence="6">
    <location>
        <begin position="201"/>
        <end position="210"/>
    </location>
</feature>
<dbReference type="Proteomes" id="UP000460435">
    <property type="component" value="Unassembled WGS sequence"/>
</dbReference>
<dbReference type="GO" id="GO:0003755">
    <property type="term" value="F:peptidyl-prolyl cis-trans isomerase activity"/>
    <property type="evidence" value="ECO:0007669"/>
    <property type="project" value="UniProtKB-KW"/>
</dbReference>
<evidence type="ECO:0000256" key="1">
    <source>
        <dbReference type="ARBA" id="ARBA00000971"/>
    </source>
</evidence>
<comment type="catalytic activity">
    <reaction evidence="1">
        <text>[protein]-peptidylproline (omega=180) = [protein]-peptidylproline (omega=0)</text>
        <dbReference type="Rhea" id="RHEA:16237"/>
        <dbReference type="Rhea" id="RHEA-COMP:10747"/>
        <dbReference type="Rhea" id="RHEA-COMP:10748"/>
        <dbReference type="ChEBI" id="CHEBI:83833"/>
        <dbReference type="ChEBI" id="CHEBI:83834"/>
        <dbReference type="EC" id="5.2.1.8"/>
    </reaction>
</comment>
<dbReference type="Gene3D" id="1.10.4030.10">
    <property type="entry name" value="Porin chaperone SurA, peptide-binding domain"/>
    <property type="match status" value="1"/>
</dbReference>
<dbReference type="PROSITE" id="PS51257">
    <property type="entry name" value="PROKAR_LIPOPROTEIN"/>
    <property type="match status" value="1"/>
</dbReference>
<evidence type="ECO:0000313" key="9">
    <source>
        <dbReference type="Proteomes" id="UP000460435"/>
    </source>
</evidence>
<protein>
    <recommendedName>
        <fullName evidence="2">peptidylprolyl isomerase</fullName>
        <ecNumber evidence="2">5.2.1.8</ecNumber>
    </recommendedName>
</protein>
<dbReference type="EC" id="5.2.1.8" evidence="2"/>
<reference evidence="8 9" key="1">
    <citation type="submission" date="2019-11" db="EMBL/GenBank/DDBJ databases">
        <authorList>
            <person name="Li X.-J."/>
            <person name="Feng X.-M."/>
        </authorList>
    </citation>
    <scope>NUCLEOTIDE SEQUENCE [LARGE SCALE GENOMIC DNA]</scope>
    <source>
        <strain evidence="8 9">XMNu-373</strain>
    </source>
</reference>
<comment type="caution">
    <text evidence="8">The sequence shown here is derived from an EMBL/GenBank/DDBJ whole genome shotgun (WGS) entry which is preliminary data.</text>
</comment>
<gene>
    <name evidence="8" type="ORF">F7O44_08630</name>
</gene>
<dbReference type="PANTHER" id="PTHR47245:SF1">
    <property type="entry name" value="FOLDASE PROTEIN PRSA"/>
    <property type="match status" value="1"/>
</dbReference>
<feature type="region of interest" description="Disordered" evidence="6">
    <location>
        <begin position="26"/>
        <end position="55"/>
    </location>
</feature>
<dbReference type="Pfam" id="PF13624">
    <property type="entry name" value="SurA_N_3"/>
    <property type="match status" value="1"/>
</dbReference>
<evidence type="ECO:0000256" key="5">
    <source>
        <dbReference type="ARBA" id="ARBA00023235"/>
    </source>
</evidence>
<dbReference type="EMBL" id="WLZY01000002">
    <property type="protein sequence ID" value="NDL57133.1"/>
    <property type="molecule type" value="Genomic_DNA"/>
</dbReference>
<dbReference type="AlphaFoldDB" id="A0A7K3M1G1"/>
<dbReference type="PANTHER" id="PTHR47245">
    <property type="entry name" value="PEPTIDYLPROLYL ISOMERASE"/>
    <property type="match status" value="1"/>
</dbReference>
<name>A0A7K3M1G1_9ACTN</name>
<dbReference type="RefSeq" id="WP_162449806.1">
    <property type="nucleotide sequence ID" value="NZ_WLZY01000002.1"/>
</dbReference>
<evidence type="ECO:0000256" key="6">
    <source>
        <dbReference type="SAM" id="MobiDB-lite"/>
    </source>
</evidence>
<evidence type="ECO:0000313" key="8">
    <source>
        <dbReference type="EMBL" id="NDL57133.1"/>
    </source>
</evidence>
<evidence type="ECO:0000256" key="2">
    <source>
        <dbReference type="ARBA" id="ARBA00013194"/>
    </source>
</evidence>